<dbReference type="AlphaFoldDB" id="A0A7K5I8B0"/>
<dbReference type="EMBL" id="VYZB01001031">
    <property type="protein sequence ID" value="NWS77759.1"/>
    <property type="molecule type" value="Genomic_DNA"/>
</dbReference>
<dbReference type="InterPro" id="IPR024810">
    <property type="entry name" value="MAB21L/cGLR"/>
</dbReference>
<protein>
    <submittedName>
        <fullName evidence="1">IPIL1 protein</fullName>
    </submittedName>
</protein>
<dbReference type="InterPro" id="IPR026250">
    <property type="entry name" value="ITPRIP-like"/>
</dbReference>
<dbReference type="SMART" id="SM01265">
    <property type="entry name" value="Mab-21"/>
    <property type="match status" value="1"/>
</dbReference>
<evidence type="ECO:0000313" key="1">
    <source>
        <dbReference type="EMBL" id="NWS77759.1"/>
    </source>
</evidence>
<dbReference type="GO" id="GO:0016020">
    <property type="term" value="C:membrane"/>
    <property type="evidence" value="ECO:0007669"/>
    <property type="project" value="TreeGrafter"/>
</dbReference>
<dbReference type="PANTHER" id="PTHR10656">
    <property type="entry name" value="CELL FATE DETERMINING PROTEIN MAB21-RELATED"/>
    <property type="match status" value="1"/>
</dbReference>
<sequence>AERLLLSFIHVIRNLSTNTFFPVLQQPIGVGSAFEGWSAHEDDSIYCFLVPLKPPHGHTFNLELDTAGEMRARNFCIHVELVCTCTTKQQMEKMRCLLHQPKEHRRRNQALSLLHHLCTGPYFDVQKTAHWFSQKVEEVWKARPQLFQHRLTVLPSNRSCKLHVRKGKQKIFTIEVIFGVQEGDSDIFLSSQMTQATFTPSTTWPESYAVAEVKFFKHITRQVASNSLHLACLQTFDDILESTSFSTYTIKTVVMHLLSTTSFSSQDPRNILKQLHTTMWYLHCCLKKTCLNHFFFGNENVPKEIVLPPDFRTAELLKLFQHLAQDLRTCAKAFQDFVNL</sequence>
<feature type="non-terminal residue" evidence="1">
    <location>
        <position position="340"/>
    </location>
</feature>
<organism evidence="1 2">
    <name type="scientific">Crotophaga sulcirostris</name>
    <name type="common">Groove-billed ani</name>
    <dbReference type="NCBI Taxonomy" id="33598"/>
    <lineage>
        <taxon>Eukaryota</taxon>
        <taxon>Metazoa</taxon>
        <taxon>Chordata</taxon>
        <taxon>Craniata</taxon>
        <taxon>Vertebrata</taxon>
        <taxon>Euteleostomi</taxon>
        <taxon>Archelosauria</taxon>
        <taxon>Archosauria</taxon>
        <taxon>Dinosauria</taxon>
        <taxon>Saurischia</taxon>
        <taxon>Theropoda</taxon>
        <taxon>Coelurosauria</taxon>
        <taxon>Aves</taxon>
        <taxon>Neognathae</taxon>
        <taxon>Neoaves</taxon>
        <taxon>Otidimorphae</taxon>
        <taxon>Cuculiformes</taxon>
        <taxon>Crotophagidae</taxon>
        <taxon>Crotophaga</taxon>
    </lineage>
</organism>
<keyword evidence="2" id="KW-1185">Reference proteome</keyword>
<dbReference type="PRINTS" id="PR02107">
    <property type="entry name" value="INOS145TPRIP"/>
</dbReference>
<dbReference type="PANTHER" id="PTHR10656:SF40">
    <property type="entry name" value="INOSITOL 1,4,5-TRISPHOSPHATE RECEPTOR-INTERACTING PROTEIN-LIKE 1"/>
    <property type="match status" value="1"/>
</dbReference>
<proteinExistence type="predicted"/>
<gene>
    <name evidence="1" type="primary">Itpripl1_2</name>
    <name evidence="1" type="ORF">CROSUL_R10083</name>
</gene>
<reference evidence="1 2" key="1">
    <citation type="submission" date="2019-09" db="EMBL/GenBank/DDBJ databases">
        <title>Bird 10,000 Genomes (B10K) Project - Family phase.</title>
        <authorList>
            <person name="Zhang G."/>
        </authorList>
    </citation>
    <scope>NUCLEOTIDE SEQUENCE [LARGE SCALE GENOMIC DNA]</scope>
    <source>
        <strain evidence="1">B10K-DU-003-44</strain>
        <tissue evidence="1">Muscle</tissue>
    </source>
</reference>
<name>A0A7K5I8B0_CROSL</name>
<dbReference type="Gene3D" id="1.10.1410.40">
    <property type="match status" value="1"/>
</dbReference>
<feature type="non-terminal residue" evidence="1">
    <location>
        <position position="1"/>
    </location>
</feature>
<evidence type="ECO:0000313" key="2">
    <source>
        <dbReference type="Proteomes" id="UP000549499"/>
    </source>
</evidence>
<dbReference type="Proteomes" id="UP000549499">
    <property type="component" value="Unassembled WGS sequence"/>
</dbReference>
<comment type="caution">
    <text evidence="1">The sequence shown here is derived from an EMBL/GenBank/DDBJ whole genome shotgun (WGS) entry which is preliminary data.</text>
</comment>
<dbReference type="OrthoDB" id="9034619at2759"/>
<accession>A0A7K5I8B0</accession>